<organism evidence="5 6">
    <name type="scientific">Papaver nudicaule</name>
    <name type="common">Iceland poppy</name>
    <dbReference type="NCBI Taxonomy" id="74823"/>
    <lineage>
        <taxon>Eukaryota</taxon>
        <taxon>Viridiplantae</taxon>
        <taxon>Streptophyta</taxon>
        <taxon>Embryophyta</taxon>
        <taxon>Tracheophyta</taxon>
        <taxon>Spermatophyta</taxon>
        <taxon>Magnoliopsida</taxon>
        <taxon>Ranunculales</taxon>
        <taxon>Papaveraceae</taxon>
        <taxon>Papaveroideae</taxon>
        <taxon>Papaver</taxon>
    </lineage>
</organism>
<dbReference type="AlphaFoldDB" id="A0AA41SM93"/>
<dbReference type="Gene3D" id="3.10.20.90">
    <property type="entry name" value="Phosphatidylinositol 3-kinase Catalytic Subunit, Chain A, domain 1"/>
    <property type="match status" value="1"/>
</dbReference>
<dbReference type="GO" id="GO:0005737">
    <property type="term" value="C:cytoplasm"/>
    <property type="evidence" value="ECO:0007669"/>
    <property type="project" value="TreeGrafter"/>
</dbReference>
<evidence type="ECO:0000259" key="3">
    <source>
        <dbReference type="PROSITE" id="PS50053"/>
    </source>
</evidence>
<dbReference type="SMART" id="SM00213">
    <property type="entry name" value="UBQ"/>
    <property type="match status" value="1"/>
</dbReference>
<dbReference type="GO" id="GO:0050821">
    <property type="term" value="P:protein stabilization"/>
    <property type="evidence" value="ECO:0007669"/>
    <property type="project" value="TreeGrafter"/>
</dbReference>
<dbReference type="InterPro" id="IPR000626">
    <property type="entry name" value="Ubiquitin-like_dom"/>
</dbReference>
<dbReference type="InterPro" id="IPR039773">
    <property type="entry name" value="BAG_chaperone_regulator"/>
</dbReference>
<dbReference type="InterPro" id="IPR029071">
    <property type="entry name" value="Ubiquitin-like_domsf"/>
</dbReference>
<feature type="region of interest" description="Disordered" evidence="2">
    <location>
        <begin position="1"/>
        <end position="25"/>
    </location>
</feature>
<feature type="domain" description="Ubiquitin-like" evidence="3">
    <location>
        <begin position="53"/>
        <end position="127"/>
    </location>
</feature>
<proteinExistence type="predicted"/>
<dbReference type="Pfam" id="PF02179">
    <property type="entry name" value="BAG"/>
    <property type="match status" value="1"/>
</dbReference>
<dbReference type="EMBL" id="JAJJMA010179653">
    <property type="protein sequence ID" value="MCL7037495.1"/>
    <property type="molecule type" value="Genomic_DNA"/>
</dbReference>
<evidence type="ECO:0008006" key="7">
    <source>
        <dbReference type="Google" id="ProtNLM"/>
    </source>
</evidence>
<accession>A0AA41SM93</accession>
<keyword evidence="6" id="KW-1185">Reference proteome</keyword>
<dbReference type="PROSITE" id="PS51035">
    <property type="entry name" value="BAG"/>
    <property type="match status" value="1"/>
</dbReference>
<dbReference type="PANTHER" id="PTHR12329">
    <property type="entry name" value="BCL2-ASSOCIATED ATHANOGENE"/>
    <property type="match status" value="1"/>
</dbReference>
<name>A0AA41SM93_PAPNU</name>
<evidence type="ECO:0000256" key="1">
    <source>
        <dbReference type="ARBA" id="ARBA00023186"/>
    </source>
</evidence>
<dbReference type="GO" id="GO:0000774">
    <property type="term" value="F:adenyl-nucleotide exchange factor activity"/>
    <property type="evidence" value="ECO:0007669"/>
    <property type="project" value="TreeGrafter"/>
</dbReference>
<dbReference type="Proteomes" id="UP001177140">
    <property type="component" value="Unassembled WGS sequence"/>
</dbReference>
<evidence type="ECO:0000313" key="6">
    <source>
        <dbReference type="Proteomes" id="UP001177140"/>
    </source>
</evidence>
<dbReference type="PROSITE" id="PS50053">
    <property type="entry name" value="UBIQUITIN_2"/>
    <property type="match status" value="1"/>
</dbReference>
<evidence type="ECO:0000256" key="2">
    <source>
        <dbReference type="SAM" id="MobiDB-lite"/>
    </source>
</evidence>
<dbReference type="InterPro" id="IPR036533">
    <property type="entry name" value="BAG_dom_sf"/>
</dbReference>
<dbReference type="Gene3D" id="1.20.58.120">
    <property type="entry name" value="BAG domain"/>
    <property type="match status" value="1"/>
</dbReference>
<dbReference type="GO" id="GO:0051087">
    <property type="term" value="F:protein-folding chaperone binding"/>
    <property type="evidence" value="ECO:0007669"/>
    <property type="project" value="InterPro"/>
</dbReference>
<dbReference type="PANTHER" id="PTHR12329:SF16">
    <property type="entry name" value="BAG FAMILY MOLECULAR CHAPERONE REGULATOR 1"/>
    <property type="match status" value="1"/>
</dbReference>
<comment type="caution">
    <text evidence="5">The sequence shown here is derived from an EMBL/GenBank/DDBJ whole genome shotgun (WGS) entry which is preliminary data.</text>
</comment>
<feature type="domain" description="BAG" evidence="4">
    <location>
        <begin position="146"/>
        <end position="224"/>
    </location>
</feature>
<protein>
    <recommendedName>
        <fullName evidence="7">BAG family molecular chaperone regulator 4</fullName>
    </recommendedName>
</protein>
<gene>
    <name evidence="5" type="ORF">MKW94_005774</name>
</gene>
<dbReference type="InterPro" id="IPR003103">
    <property type="entry name" value="BAG_domain"/>
</dbReference>
<evidence type="ECO:0000313" key="5">
    <source>
        <dbReference type="EMBL" id="MCL7037495.1"/>
    </source>
</evidence>
<dbReference type="SUPFAM" id="SSF63491">
    <property type="entry name" value="BAG domain"/>
    <property type="match status" value="1"/>
</dbReference>
<feature type="region of interest" description="Disordered" evidence="2">
    <location>
        <begin position="224"/>
        <end position="274"/>
    </location>
</feature>
<keyword evidence="1" id="KW-0143">Chaperone</keyword>
<dbReference type="SMART" id="SM00264">
    <property type="entry name" value="BAG"/>
    <property type="match status" value="1"/>
</dbReference>
<sequence>MTKSSSSSKVIEIEDGNNNPEEEIDCEVRPGGMLVQKRDGDPEEDGGDVVPMIKLIVTHGTSKHEINVHPQASFGDVKRLLANVTGLEPNEQRLFFRGKEKEDDEALDMAGLKDKSKVLLLEDQESKERKLEAIRMNEKMLEACEAVVKVRSEVDSLEEKVHVLEASVHIGDKVPEKEFVMLGEFLMRQLLKLDGIKAEGEAKAQRRLEVRRVQNLVDTVDNLKSRNANPISNDKAVSVPTSWEKVEGGMGSLNPPSPTPPSSSQSSQNWQQDD</sequence>
<dbReference type="Pfam" id="PF00240">
    <property type="entry name" value="ubiquitin"/>
    <property type="match status" value="1"/>
</dbReference>
<evidence type="ECO:0000259" key="4">
    <source>
        <dbReference type="PROSITE" id="PS51035"/>
    </source>
</evidence>
<dbReference type="SUPFAM" id="SSF54236">
    <property type="entry name" value="Ubiquitin-like"/>
    <property type="match status" value="1"/>
</dbReference>
<reference evidence="5" key="1">
    <citation type="submission" date="2022-03" db="EMBL/GenBank/DDBJ databases">
        <title>A functionally conserved STORR gene fusion in Papaver species that diverged 16.8 million years ago.</title>
        <authorList>
            <person name="Catania T."/>
        </authorList>
    </citation>
    <scope>NUCLEOTIDE SEQUENCE</scope>
    <source>
        <strain evidence="5">S-191538</strain>
    </source>
</reference>